<accession>A0A918FWU3</accession>
<dbReference type="EMBL" id="BMTL01000012">
    <property type="protein sequence ID" value="GGR90868.1"/>
    <property type="molecule type" value="Genomic_DNA"/>
</dbReference>
<name>A0A918FWU3_9ACTN</name>
<dbReference type="Proteomes" id="UP000606194">
    <property type="component" value="Unassembled WGS sequence"/>
</dbReference>
<comment type="caution">
    <text evidence="2">The sequence shown here is derived from an EMBL/GenBank/DDBJ whole genome shotgun (WGS) entry which is preliminary data.</text>
</comment>
<reference evidence="2" key="2">
    <citation type="submission" date="2020-09" db="EMBL/GenBank/DDBJ databases">
        <authorList>
            <person name="Sun Q."/>
            <person name="Ohkuma M."/>
        </authorList>
    </citation>
    <scope>NUCLEOTIDE SEQUENCE</scope>
    <source>
        <strain evidence="2">JCM 4386</strain>
    </source>
</reference>
<protein>
    <recommendedName>
        <fullName evidence="4">Calcium-binding protein</fullName>
    </recommendedName>
</protein>
<gene>
    <name evidence="2" type="ORF">GCM10010269_32510</name>
</gene>
<proteinExistence type="predicted"/>
<evidence type="ECO:0008006" key="4">
    <source>
        <dbReference type="Google" id="ProtNLM"/>
    </source>
</evidence>
<sequence length="309" mass="31959">MRTRATVVAVVGAMALSAVAVPAAQAAGGGPRHAVDTSKALHAALAGKTAFTGASPARSGVPYPLGVTFGSVKVNKGLPIAAGTGGRVSAPVTFKITHGAGVDLSAEDVQLDLVLYRGASFAHPVRTLIGDYAPSCTDTTATVASCKGTIDILPSEMLDNVDATAWKAAGYVVDWNDVDPASDDVDWTKVGYTESDALATVRLQRLSRLTVDAAPEPVKKGRTLTVTGKLSRANWDTDKYAGYAGRPVKLQFRKKGSSTYSTVKSVKTSGTGTLRTTVTASVDGYYRFVFAGTPTTPAVSAAGDFVDVK</sequence>
<feature type="signal peptide" evidence="1">
    <location>
        <begin position="1"/>
        <end position="20"/>
    </location>
</feature>
<feature type="chain" id="PRO_5039695770" description="Calcium-binding protein" evidence="1">
    <location>
        <begin position="21"/>
        <end position="309"/>
    </location>
</feature>
<evidence type="ECO:0000313" key="2">
    <source>
        <dbReference type="EMBL" id="GGR90868.1"/>
    </source>
</evidence>
<reference evidence="2" key="1">
    <citation type="journal article" date="2014" name="Int. J. Syst. Evol. Microbiol.">
        <title>Complete genome sequence of Corynebacterium casei LMG S-19264T (=DSM 44701T), isolated from a smear-ripened cheese.</title>
        <authorList>
            <consortium name="US DOE Joint Genome Institute (JGI-PGF)"/>
            <person name="Walter F."/>
            <person name="Albersmeier A."/>
            <person name="Kalinowski J."/>
            <person name="Ruckert C."/>
        </authorList>
    </citation>
    <scope>NUCLEOTIDE SEQUENCE</scope>
    <source>
        <strain evidence="2">JCM 4386</strain>
    </source>
</reference>
<evidence type="ECO:0000313" key="3">
    <source>
        <dbReference type="Proteomes" id="UP000606194"/>
    </source>
</evidence>
<dbReference type="RefSeq" id="WP_190149974.1">
    <property type="nucleotide sequence ID" value="NZ_BMTL01000012.1"/>
</dbReference>
<dbReference type="AlphaFoldDB" id="A0A918FWU3"/>
<keyword evidence="1" id="KW-0732">Signal</keyword>
<organism evidence="2 3">
    <name type="scientific">Streptomyces humidus</name>
    <dbReference type="NCBI Taxonomy" id="52259"/>
    <lineage>
        <taxon>Bacteria</taxon>
        <taxon>Bacillati</taxon>
        <taxon>Actinomycetota</taxon>
        <taxon>Actinomycetes</taxon>
        <taxon>Kitasatosporales</taxon>
        <taxon>Streptomycetaceae</taxon>
        <taxon>Streptomyces</taxon>
    </lineage>
</organism>
<keyword evidence="3" id="KW-1185">Reference proteome</keyword>
<evidence type="ECO:0000256" key="1">
    <source>
        <dbReference type="SAM" id="SignalP"/>
    </source>
</evidence>